<protein>
    <submittedName>
        <fullName evidence="2">Uncharacterized protein</fullName>
    </submittedName>
</protein>
<dbReference type="EMBL" id="LS974624">
    <property type="protein sequence ID" value="CAG7897258.1"/>
    <property type="molecule type" value="Genomic_DNA"/>
</dbReference>
<gene>
    <name evidence="2" type="ORF">BRAPAZ1V2_A08P09240.2</name>
</gene>
<organism evidence="2 3">
    <name type="scientific">Brassica campestris</name>
    <name type="common">Field mustard</name>
    <dbReference type="NCBI Taxonomy" id="3711"/>
    <lineage>
        <taxon>Eukaryota</taxon>
        <taxon>Viridiplantae</taxon>
        <taxon>Streptophyta</taxon>
        <taxon>Embryophyta</taxon>
        <taxon>Tracheophyta</taxon>
        <taxon>Spermatophyta</taxon>
        <taxon>Magnoliopsida</taxon>
        <taxon>eudicotyledons</taxon>
        <taxon>Gunneridae</taxon>
        <taxon>Pentapetalae</taxon>
        <taxon>rosids</taxon>
        <taxon>malvids</taxon>
        <taxon>Brassicales</taxon>
        <taxon>Brassicaceae</taxon>
        <taxon>Brassiceae</taxon>
        <taxon>Brassica</taxon>
    </lineage>
</organism>
<name>A0A8D9HCM5_BRACM</name>
<evidence type="ECO:0000313" key="2">
    <source>
        <dbReference type="EMBL" id="CAG7897258.1"/>
    </source>
</evidence>
<dbReference type="Proteomes" id="UP000694005">
    <property type="component" value="Chromosome A08"/>
</dbReference>
<sequence>MPSIKKVKEQTKTSGNRTGKRRSLSRSLYGRKSRDCEALLLIPIHFTNQLHFSDLKAGRLDDRVVTSLLRFWEARNVKKSGELMSVDFMLLNEKCRRYSKIRGKKVTVGLISATPLNATLLFPTEALKPRLQPDTWCEAGSSQGVKRESETETETDA</sequence>
<feature type="region of interest" description="Disordered" evidence="1">
    <location>
        <begin position="134"/>
        <end position="157"/>
    </location>
</feature>
<feature type="region of interest" description="Disordered" evidence="1">
    <location>
        <begin position="1"/>
        <end position="27"/>
    </location>
</feature>
<proteinExistence type="predicted"/>
<reference evidence="2 3" key="1">
    <citation type="submission" date="2021-07" db="EMBL/GenBank/DDBJ databases">
        <authorList>
            <consortium name="Genoscope - CEA"/>
            <person name="William W."/>
        </authorList>
    </citation>
    <scope>NUCLEOTIDE SEQUENCE [LARGE SCALE GENOMIC DNA]</scope>
</reference>
<accession>A0A8D9HCM5</accession>
<feature type="compositionally biased region" description="Basic and acidic residues" evidence="1">
    <location>
        <begin position="1"/>
        <end position="11"/>
    </location>
</feature>
<evidence type="ECO:0000256" key="1">
    <source>
        <dbReference type="SAM" id="MobiDB-lite"/>
    </source>
</evidence>
<dbReference type="Gramene" id="A08p09240.2_BraZ1">
    <property type="protein sequence ID" value="A08p09240.2_BraZ1.CDS"/>
    <property type="gene ID" value="A08g09240.2_BraZ1"/>
</dbReference>
<evidence type="ECO:0000313" key="3">
    <source>
        <dbReference type="Proteomes" id="UP000694005"/>
    </source>
</evidence>
<dbReference type="AlphaFoldDB" id="A0A8D9HCM5"/>